<dbReference type="InParanoid" id="L0ABE9"/>
<gene>
    <name evidence="1" type="ordered locus">Calag_1523</name>
</gene>
<evidence type="ECO:0000313" key="1">
    <source>
        <dbReference type="EMBL" id="AFZ71223.1"/>
    </source>
</evidence>
<keyword evidence="2" id="KW-1185">Reference proteome</keyword>
<dbReference type="Proteomes" id="UP000010469">
    <property type="component" value="Chromosome"/>
</dbReference>
<reference evidence="2" key="1">
    <citation type="submission" date="2012-03" db="EMBL/GenBank/DDBJ databases">
        <title>Complete genome of Caldisphaera lagunensis DSM 15908.</title>
        <authorList>
            <person name="Lucas S."/>
            <person name="Copeland A."/>
            <person name="Lapidus A."/>
            <person name="Glavina del Rio T."/>
            <person name="Dalin E."/>
            <person name="Tice H."/>
            <person name="Bruce D."/>
            <person name="Goodwin L."/>
            <person name="Pitluck S."/>
            <person name="Peters L."/>
            <person name="Mikhailova N."/>
            <person name="Teshima H."/>
            <person name="Kyrpides N."/>
            <person name="Mavromatis K."/>
            <person name="Ivanova N."/>
            <person name="Brettin T."/>
            <person name="Detter J.C."/>
            <person name="Han C."/>
            <person name="Larimer F."/>
            <person name="Land M."/>
            <person name="Hauser L."/>
            <person name="Markowitz V."/>
            <person name="Cheng J.-F."/>
            <person name="Hugenholtz P."/>
            <person name="Woyke T."/>
            <person name="Wu D."/>
            <person name="Spring S."/>
            <person name="Schroeder M."/>
            <person name="Brambilla E."/>
            <person name="Klenk H.-P."/>
            <person name="Eisen J.A."/>
        </authorList>
    </citation>
    <scope>NUCLEOTIDE SEQUENCE [LARGE SCALE GENOMIC DNA]</scope>
    <source>
        <strain evidence="2">DSM 15908 / JCM 11604 / IC-154</strain>
    </source>
</reference>
<dbReference type="Pfam" id="PF12916">
    <property type="entry name" value="DUF3834"/>
    <property type="match status" value="1"/>
</dbReference>
<sequence>MINMEKIMVAPGPVSYPLILSEDKSNISLIFDKEGIADAVADSITSLIKRGLNVDFITVKELLTIHPDLRGPKIGVFRKGSAGEILLKALMDKQNIKGEIVYSDNMQDLLHMLNLGEINSAVISIAMVKPKETLESIVGAPGACGISINKNESIKTVKEAYELGISIAKKNPEESADKIVSRLPITVSKDFVYKIITRAEYFFKPAGNINSFVELVKKYI</sequence>
<evidence type="ECO:0008006" key="3">
    <source>
        <dbReference type="Google" id="ProtNLM"/>
    </source>
</evidence>
<evidence type="ECO:0000313" key="2">
    <source>
        <dbReference type="Proteomes" id="UP000010469"/>
    </source>
</evidence>
<dbReference type="InterPro" id="IPR024533">
    <property type="entry name" value="DUF3834"/>
</dbReference>
<dbReference type="HOGENOM" id="CLU_1243094_0_0_2"/>
<dbReference type="EMBL" id="CP003378">
    <property type="protein sequence ID" value="AFZ71223.1"/>
    <property type="molecule type" value="Genomic_DNA"/>
</dbReference>
<name>L0ABE9_CALLD</name>
<dbReference type="Gene3D" id="3.40.190.200">
    <property type="match status" value="1"/>
</dbReference>
<accession>L0ABE9</accession>
<organism evidence="1 2">
    <name type="scientific">Caldisphaera lagunensis (strain DSM 15908 / JCM 11604 / ANMR 0165 / IC-154)</name>
    <dbReference type="NCBI Taxonomy" id="1056495"/>
    <lineage>
        <taxon>Archaea</taxon>
        <taxon>Thermoproteota</taxon>
        <taxon>Thermoprotei</taxon>
        <taxon>Acidilobales</taxon>
        <taxon>Caldisphaeraceae</taxon>
        <taxon>Caldisphaera</taxon>
    </lineage>
</organism>
<dbReference type="SUPFAM" id="SSF53850">
    <property type="entry name" value="Periplasmic binding protein-like II"/>
    <property type="match status" value="1"/>
</dbReference>
<dbReference type="KEGG" id="clg:Calag_1523"/>
<dbReference type="eggNOG" id="arCOG03692">
    <property type="taxonomic scope" value="Archaea"/>
</dbReference>
<protein>
    <recommendedName>
        <fullName evidence="3">DUF3834 domain-containing protein</fullName>
    </recommendedName>
</protein>
<proteinExistence type="predicted"/>
<dbReference type="AlphaFoldDB" id="L0ABE9"/>